<gene>
    <name evidence="1" type="ORF">CBR_g6610</name>
</gene>
<comment type="caution">
    <text evidence="1">The sequence shown here is derived from an EMBL/GenBank/DDBJ whole genome shotgun (WGS) entry which is preliminary data.</text>
</comment>
<keyword evidence="2" id="KW-1185">Reference proteome</keyword>
<dbReference type="EMBL" id="BFEA01000131">
    <property type="protein sequence ID" value="GBG70481.1"/>
    <property type="molecule type" value="Genomic_DNA"/>
</dbReference>
<dbReference type="Gramene" id="GBG70481">
    <property type="protein sequence ID" value="GBG70481"/>
    <property type="gene ID" value="CBR_g6610"/>
</dbReference>
<accession>A0A388KK97</accession>
<proteinExistence type="predicted"/>
<sequence>MCQYSTIAAPHMASLDYRVTCFRKGVQLCTAVDVFSQGSSAVHGGGRDEAATRIALPREKTMVASAVLMVCWHMEMELSSSPCQPCGPRNGVVNLHQDKAGKAEDRNDIQEHTEVRQRGCSADGQAAFEFKPITANGHLNRLHADPHNGRLQMPAETMNRRDCEGTGGEPHGHWRLICDCSPAVDQEYQRQT</sequence>
<evidence type="ECO:0000313" key="1">
    <source>
        <dbReference type="EMBL" id="GBG70481.1"/>
    </source>
</evidence>
<organism evidence="1 2">
    <name type="scientific">Chara braunii</name>
    <name type="common">Braun's stonewort</name>
    <dbReference type="NCBI Taxonomy" id="69332"/>
    <lineage>
        <taxon>Eukaryota</taxon>
        <taxon>Viridiplantae</taxon>
        <taxon>Streptophyta</taxon>
        <taxon>Charophyceae</taxon>
        <taxon>Charales</taxon>
        <taxon>Characeae</taxon>
        <taxon>Chara</taxon>
    </lineage>
</organism>
<dbReference type="Proteomes" id="UP000265515">
    <property type="component" value="Unassembled WGS sequence"/>
</dbReference>
<name>A0A388KK97_CHABU</name>
<dbReference type="AlphaFoldDB" id="A0A388KK97"/>
<evidence type="ECO:0000313" key="2">
    <source>
        <dbReference type="Proteomes" id="UP000265515"/>
    </source>
</evidence>
<protein>
    <submittedName>
        <fullName evidence="1">Uncharacterized protein</fullName>
    </submittedName>
</protein>
<reference evidence="1 2" key="1">
    <citation type="journal article" date="2018" name="Cell">
        <title>The Chara Genome: Secondary Complexity and Implications for Plant Terrestrialization.</title>
        <authorList>
            <person name="Nishiyama T."/>
            <person name="Sakayama H."/>
            <person name="Vries J.D."/>
            <person name="Buschmann H."/>
            <person name="Saint-Marcoux D."/>
            <person name="Ullrich K.K."/>
            <person name="Haas F.B."/>
            <person name="Vanderstraeten L."/>
            <person name="Becker D."/>
            <person name="Lang D."/>
            <person name="Vosolsobe S."/>
            <person name="Rombauts S."/>
            <person name="Wilhelmsson P.K.I."/>
            <person name="Janitza P."/>
            <person name="Kern R."/>
            <person name="Heyl A."/>
            <person name="Rumpler F."/>
            <person name="Villalobos L.I.A.C."/>
            <person name="Clay J.M."/>
            <person name="Skokan R."/>
            <person name="Toyoda A."/>
            <person name="Suzuki Y."/>
            <person name="Kagoshima H."/>
            <person name="Schijlen E."/>
            <person name="Tajeshwar N."/>
            <person name="Catarino B."/>
            <person name="Hetherington A.J."/>
            <person name="Saltykova A."/>
            <person name="Bonnot C."/>
            <person name="Breuninger H."/>
            <person name="Symeonidi A."/>
            <person name="Radhakrishnan G.V."/>
            <person name="Van Nieuwerburgh F."/>
            <person name="Deforce D."/>
            <person name="Chang C."/>
            <person name="Karol K.G."/>
            <person name="Hedrich R."/>
            <person name="Ulvskov P."/>
            <person name="Glockner G."/>
            <person name="Delwiche C.F."/>
            <person name="Petrasek J."/>
            <person name="Van de Peer Y."/>
            <person name="Friml J."/>
            <person name="Beilby M."/>
            <person name="Dolan L."/>
            <person name="Kohara Y."/>
            <person name="Sugano S."/>
            <person name="Fujiyama A."/>
            <person name="Delaux P.-M."/>
            <person name="Quint M."/>
            <person name="TheiBen G."/>
            <person name="Hagemann M."/>
            <person name="Harholt J."/>
            <person name="Dunand C."/>
            <person name="Zachgo S."/>
            <person name="Langdale J."/>
            <person name="Maumus F."/>
            <person name="Straeten D.V.D."/>
            <person name="Gould S.B."/>
            <person name="Rensing S.A."/>
        </authorList>
    </citation>
    <scope>NUCLEOTIDE SEQUENCE [LARGE SCALE GENOMIC DNA]</scope>
    <source>
        <strain evidence="1 2">S276</strain>
    </source>
</reference>